<comment type="caution">
    <text evidence="2">The sequence shown here is derived from an EMBL/GenBank/DDBJ whole genome shotgun (WGS) entry which is preliminary data.</text>
</comment>
<dbReference type="PRINTS" id="PR00364">
    <property type="entry name" value="DISEASERSIST"/>
</dbReference>
<dbReference type="EMBL" id="QHHU01000023">
    <property type="protein sequence ID" value="RSM43802.1"/>
    <property type="molecule type" value="Genomic_DNA"/>
</dbReference>
<reference evidence="2 3" key="1">
    <citation type="submission" date="2018-05" db="EMBL/GenBank/DDBJ databases">
        <title>Evolution of GPA BGCs.</title>
        <authorList>
            <person name="Waglechner N."/>
            <person name="Wright G.D."/>
        </authorList>
    </citation>
    <scope>NUCLEOTIDE SEQUENCE [LARGE SCALE GENOMIC DNA]</scope>
    <source>
        <strain evidence="2 3">DSM 5908</strain>
    </source>
</reference>
<dbReference type="Gene3D" id="3.40.50.300">
    <property type="entry name" value="P-loop containing nucleotide triphosphate hydrolases"/>
    <property type="match status" value="1"/>
</dbReference>
<protein>
    <submittedName>
        <fullName evidence="2">ATPase</fullName>
    </submittedName>
</protein>
<dbReference type="InterPro" id="IPR027417">
    <property type="entry name" value="P-loop_NTPase"/>
</dbReference>
<evidence type="ECO:0000313" key="3">
    <source>
        <dbReference type="Proteomes" id="UP000286716"/>
    </source>
</evidence>
<dbReference type="InterPro" id="IPR049945">
    <property type="entry name" value="AAA_22"/>
</dbReference>
<dbReference type="Gene3D" id="1.25.40.10">
    <property type="entry name" value="Tetratricopeptide repeat domain"/>
    <property type="match status" value="1"/>
</dbReference>
<dbReference type="AlphaFoldDB" id="A0A428WL98"/>
<dbReference type="SUPFAM" id="SSF48452">
    <property type="entry name" value="TPR-like"/>
    <property type="match status" value="1"/>
</dbReference>
<organism evidence="2 3">
    <name type="scientific">Amycolatopsis balhimycina DSM 5908</name>
    <dbReference type="NCBI Taxonomy" id="1081091"/>
    <lineage>
        <taxon>Bacteria</taxon>
        <taxon>Bacillati</taxon>
        <taxon>Actinomycetota</taxon>
        <taxon>Actinomycetes</taxon>
        <taxon>Pseudonocardiales</taxon>
        <taxon>Pseudonocardiaceae</taxon>
        <taxon>Amycolatopsis</taxon>
    </lineage>
</organism>
<accession>A0A428WL98</accession>
<dbReference type="SUPFAM" id="SSF52540">
    <property type="entry name" value="P-loop containing nucleoside triphosphate hydrolases"/>
    <property type="match status" value="1"/>
</dbReference>
<dbReference type="GO" id="GO:0016887">
    <property type="term" value="F:ATP hydrolysis activity"/>
    <property type="evidence" value="ECO:0007669"/>
    <property type="project" value="InterPro"/>
</dbReference>
<keyword evidence="3" id="KW-1185">Reference proteome</keyword>
<dbReference type="Proteomes" id="UP000286716">
    <property type="component" value="Unassembled WGS sequence"/>
</dbReference>
<proteinExistence type="predicted"/>
<dbReference type="InterPro" id="IPR011990">
    <property type="entry name" value="TPR-like_helical_dom_sf"/>
</dbReference>
<gene>
    <name evidence="2" type="ORF">DMA12_18175</name>
</gene>
<feature type="domain" description="ORC1/DEAH AAA+ ATPase" evidence="1">
    <location>
        <begin position="231"/>
        <end position="329"/>
    </location>
</feature>
<dbReference type="Pfam" id="PF13401">
    <property type="entry name" value="AAA_22"/>
    <property type="match status" value="1"/>
</dbReference>
<name>A0A428WL98_AMYBA</name>
<evidence type="ECO:0000259" key="1">
    <source>
        <dbReference type="Pfam" id="PF13401"/>
    </source>
</evidence>
<evidence type="ECO:0000313" key="2">
    <source>
        <dbReference type="EMBL" id="RSM43802.1"/>
    </source>
</evidence>
<dbReference type="OrthoDB" id="3194665at2"/>
<sequence>MENPQPAVHRTIIAVDIEGYGDPRRTNPHRVAVRTGLYSVMRQGFENANIPWANCDLQDLGDGLFILAPPEMPKAQFVEVLPPLLVAGLWEHNSTHPAEERIRLRMTLHAGEVAYDDHGVTATSINLAFRLLDSKPLKDALAESSGPLAIIASEWFFNEVIRNCREIDPSMFRLVQVSVKETMATGWVNVIDRHVPDSVSRAASNLPVELTSFIGRRHELKKAKRLLSTVRLLTLTGTGGVGKTRLALRIAAELREGFADGVWLVELAELRDSRLLPSAVATVLGLRDTADPAAGLAEFLRDRQLLLVLDNCEHMADECAALVAKLLAVADRVRVLATCRHVLHAEGEHVLCVEPMAVPHDVDASGGRGAAGGKRQTDAVALFVDRAAAALPHLRFAPRDMAVVKQICVRLEGIPLALELAAVWLRVLSVDQLLQRLVDRFALLTMGPCTVQARQRTLEATIDWSYELCSPDEQWLWAQLSVFPGGFDLEAVEYIGEVEHAPNAGVLGVLTGLMDKSVLFRQNGAFCGHTWYRMLETMRVYGAGKLAERGGEQEVRLRQAEYYVALARQYRCDGFGPGQLEWVARLRREHANLRAVMDHCLSIPDRASRALDIAASLWNFWYGGALVREGYRYLYEGLELCHGYTLVRAQALYAASFLAIQIGEADLAGEMLAELTGLAERFGDERLRAGYAECSGMSAFFAGDLSGGAELLERALSGYRAAGDALLEFNALVLLAAVYFFLDDPRGEAVAAEAVTLTERHEARWSRGYALWAVAIHRWRSGHPREAASILREAIALRLADRTLLAFLFEALTWCYSSAAEYERAARLLGCTVAVWRQSGARINETSPYRTFDEQCAEQTSAALGAEVFEKAFTGGAGFGLDEAIRYALDENPLAAGG</sequence>
<dbReference type="PANTHER" id="PTHR47691:SF3">
    <property type="entry name" value="HTH-TYPE TRANSCRIPTIONAL REGULATOR RV0890C-RELATED"/>
    <property type="match status" value="1"/>
</dbReference>
<dbReference type="PANTHER" id="PTHR47691">
    <property type="entry name" value="REGULATOR-RELATED"/>
    <property type="match status" value="1"/>
</dbReference>